<dbReference type="Pfam" id="PF17938">
    <property type="entry name" value="TetR_C_29"/>
    <property type="match status" value="1"/>
</dbReference>
<dbReference type="InterPro" id="IPR036271">
    <property type="entry name" value="Tet_transcr_reg_TetR-rel_C_sf"/>
</dbReference>
<dbReference type="Proteomes" id="UP001144205">
    <property type="component" value="Unassembled WGS sequence"/>
</dbReference>
<organism evidence="4 5">
    <name type="scientific">Sinisalibacter aestuarii</name>
    <dbReference type="NCBI Taxonomy" id="2949426"/>
    <lineage>
        <taxon>Bacteria</taxon>
        <taxon>Pseudomonadati</taxon>
        <taxon>Pseudomonadota</taxon>
        <taxon>Alphaproteobacteria</taxon>
        <taxon>Rhodobacterales</taxon>
        <taxon>Roseobacteraceae</taxon>
        <taxon>Sinisalibacter</taxon>
    </lineage>
</organism>
<name>A0ABQ5LNH7_9RHOB</name>
<evidence type="ECO:0000313" key="5">
    <source>
        <dbReference type="Proteomes" id="UP001144205"/>
    </source>
</evidence>
<dbReference type="PANTHER" id="PTHR30328">
    <property type="entry name" value="TRANSCRIPTIONAL REPRESSOR"/>
    <property type="match status" value="1"/>
</dbReference>
<dbReference type="Gene3D" id="1.10.357.10">
    <property type="entry name" value="Tetracycline Repressor, domain 2"/>
    <property type="match status" value="1"/>
</dbReference>
<evidence type="ECO:0000256" key="1">
    <source>
        <dbReference type="ARBA" id="ARBA00023125"/>
    </source>
</evidence>
<comment type="caution">
    <text evidence="4">The sequence shown here is derived from an EMBL/GenBank/DDBJ whole genome shotgun (WGS) entry which is preliminary data.</text>
</comment>
<dbReference type="InterPro" id="IPR001647">
    <property type="entry name" value="HTH_TetR"/>
</dbReference>
<dbReference type="PROSITE" id="PS50977">
    <property type="entry name" value="HTH_TETR_2"/>
    <property type="match status" value="1"/>
</dbReference>
<dbReference type="InterPro" id="IPR009057">
    <property type="entry name" value="Homeodomain-like_sf"/>
</dbReference>
<dbReference type="RefSeq" id="WP_281840480.1">
    <property type="nucleotide sequence ID" value="NZ_BROH01000001.1"/>
</dbReference>
<evidence type="ECO:0000256" key="2">
    <source>
        <dbReference type="PROSITE-ProRule" id="PRU00335"/>
    </source>
</evidence>
<evidence type="ECO:0000313" key="4">
    <source>
        <dbReference type="EMBL" id="GKY86514.1"/>
    </source>
</evidence>
<keyword evidence="5" id="KW-1185">Reference proteome</keyword>
<dbReference type="SUPFAM" id="SSF46689">
    <property type="entry name" value="Homeodomain-like"/>
    <property type="match status" value="1"/>
</dbReference>
<feature type="domain" description="HTH tetR-type" evidence="3">
    <location>
        <begin position="1"/>
        <end position="59"/>
    </location>
</feature>
<dbReference type="EMBL" id="BROH01000001">
    <property type="protein sequence ID" value="GKY86514.1"/>
    <property type="molecule type" value="Genomic_DNA"/>
</dbReference>
<dbReference type="PRINTS" id="PR00455">
    <property type="entry name" value="HTHTETR"/>
</dbReference>
<protein>
    <submittedName>
        <fullName evidence="4">TetR family transcriptional regulator</fullName>
    </submittedName>
</protein>
<keyword evidence="1 2" id="KW-0238">DNA-binding</keyword>
<gene>
    <name evidence="4" type="ORF">STA1M1_03830</name>
</gene>
<dbReference type="PANTHER" id="PTHR30328:SF54">
    <property type="entry name" value="HTH-TYPE TRANSCRIPTIONAL REPRESSOR SCO4008"/>
    <property type="match status" value="1"/>
</dbReference>
<sequence length="202" mass="22779">MQQDILRVATTEFAEHGLSGARIDEIAAKTKTSKRMIYYYFGDKETLYARALESAYAKVREGEGKLDLAGLPPDEALARLVAFTFDHHRKNPDFIRMVMIENVHHADYLSQSKVIRGLNVAAIDKLTEIIRRGEAAGTFRPGLDPTELHWQISALSFFNVSNKPTFSALFGKALYSRAGQTALRDHAVEMILRYVCDREGTR</sequence>
<dbReference type="SUPFAM" id="SSF48498">
    <property type="entry name" value="Tetracyclin repressor-like, C-terminal domain"/>
    <property type="match status" value="1"/>
</dbReference>
<reference evidence="4" key="1">
    <citation type="journal article" date="2023" name="Int. J. Syst. Evol. Microbiol.">
        <title>Sinisalibacter aestuarii sp. nov., isolated from estuarine sediment of the Arakawa River.</title>
        <authorList>
            <person name="Arafat S.T."/>
            <person name="Hirano S."/>
            <person name="Sato A."/>
            <person name="Takeuchi K."/>
            <person name="Yasuda T."/>
            <person name="Terahara T."/>
            <person name="Hamada M."/>
            <person name="Kobayashi T."/>
        </authorList>
    </citation>
    <scope>NUCLEOTIDE SEQUENCE</scope>
    <source>
        <strain evidence="4">B-399</strain>
    </source>
</reference>
<proteinExistence type="predicted"/>
<dbReference type="Pfam" id="PF00440">
    <property type="entry name" value="TetR_N"/>
    <property type="match status" value="1"/>
</dbReference>
<evidence type="ECO:0000259" key="3">
    <source>
        <dbReference type="PROSITE" id="PS50977"/>
    </source>
</evidence>
<feature type="DNA-binding region" description="H-T-H motif" evidence="2">
    <location>
        <begin position="22"/>
        <end position="41"/>
    </location>
</feature>
<dbReference type="InterPro" id="IPR050109">
    <property type="entry name" value="HTH-type_TetR-like_transc_reg"/>
</dbReference>
<accession>A0ABQ5LNH7</accession>
<dbReference type="InterPro" id="IPR041474">
    <property type="entry name" value="NicS_C"/>
</dbReference>